<dbReference type="Pfam" id="PF00512">
    <property type="entry name" value="HisKA"/>
    <property type="match status" value="1"/>
</dbReference>
<dbReference type="EC" id="2.7.13.3" evidence="2"/>
<evidence type="ECO:0000259" key="6">
    <source>
        <dbReference type="PROSITE" id="PS50109"/>
    </source>
</evidence>
<dbReference type="SMART" id="SM00448">
    <property type="entry name" value="REC"/>
    <property type="match status" value="1"/>
</dbReference>
<keyword evidence="8" id="KW-0808">Transferase</keyword>
<dbReference type="CDD" id="cd17546">
    <property type="entry name" value="REC_hyHK_CKI1_RcsC-like"/>
    <property type="match status" value="1"/>
</dbReference>
<evidence type="ECO:0000256" key="2">
    <source>
        <dbReference type="ARBA" id="ARBA00012438"/>
    </source>
</evidence>
<dbReference type="eggNOG" id="COG2205">
    <property type="taxonomic scope" value="Bacteria"/>
</dbReference>
<dbReference type="SMART" id="SM00388">
    <property type="entry name" value="HisKA"/>
    <property type="match status" value="1"/>
</dbReference>
<evidence type="ECO:0000313" key="9">
    <source>
        <dbReference type="Proteomes" id="UP000001880"/>
    </source>
</evidence>
<name>D0LQ30_HALO1</name>
<accession>D0LQ30</accession>
<dbReference type="Gene3D" id="3.40.50.2300">
    <property type="match status" value="1"/>
</dbReference>
<dbReference type="CDD" id="cd16922">
    <property type="entry name" value="HATPase_EvgS-ArcB-TorS-like"/>
    <property type="match status" value="1"/>
</dbReference>
<dbReference type="InterPro" id="IPR001789">
    <property type="entry name" value="Sig_transdc_resp-reg_receiver"/>
</dbReference>
<proteinExistence type="predicted"/>
<keyword evidence="9" id="KW-1185">Reference proteome</keyword>
<dbReference type="InterPro" id="IPR004358">
    <property type="entry name" value="Sig_transdc_His_kin-like_C"/>
</dbReference>
<evidence type="ECO:0000256" key="4">
    <source>
        <dbReference type="PROSITE-ProRule" id="PRU00169"/>
    </source>
</evidence>
<dbReference type="SUPFAM" id="SSF55874">
    <property type="entry name" value="ATPase domain of HSP90 chaperone/DNA topoisomerase II/histidine kinase"/>
    <property type="match status" value="1"/>
</dbReference>
<dbReference type="CDD" id="cd00082">
    <property type="entry name" value="HisKA"/>
    <property type="match status" value="1"/>
</dbReference>
<dbReference type="FunFam" id="3.30.565.10:FF:000010">
    <property type="entry name" value="Sensor histidine kinase RcsC"/>
    <property type="match status" value="1"/>
</dbReference>
<dbReference type="Pfam" id="PF00072">
    <property type="entry name" value="Response_reg"/>
    <property type="match status" value="1"/>
</dbReference>
<dbReference type="InterPro" id="IPR011006">
    <property type="entry name" value="CheY-like_superfamily"/>
</dbReference>
<dbReference type="EMBL" id="CP001804">
    <property type="protein sequence ID" value="ACY17067.1"/>
    <property type="molecule type" value="Genomic_DNA"/>
</dbReference>
<evidence type="ECO:0000313" key="8">
    <source>
        <dbReference type="EMBL" id="ACY17067.1"/>
    </source>
</evidence>
<dbReference type="Gene3D" id="1.10.287.130">
    <property type="match status" value="1"/>
</dbReference>
<dbReference type="GO" id="GO:0000155">
    <property type="term" value="F:phosphorelay sensor kinase activity"/>
    <property type="evidence" value="ECO:0007669"/>
    <property type="project" value="InterPro"/>
</dbReference>
<dbReference type="HOGENOM" id="CLU_000445_114_15_7"/>
<dbReference type="Gene3D" id="3.30.565.10">
    <property type="entry name" value="Histidine kinase-like ATPase, C-terminal domain"/>
    <property type="match status" value="1"/>
</dbReference>
<dbReference type="AlphaFoldDB" id="D0LQ30"/>
<evidence type="ECO:0000256" key="3">
    <source>
        <dbReference type="ARBA" id="ARBA00022553"/>
    </source>
</evidence>
<dbReference type="OrthoDB" id="5440983at2"/>
<reference evidence="8 9" key="1">
    <citation type="journal article" date="2010" name="Stand. Genomic Sci.">
        <title>Complete genome sequence of Haliangium ochraceum type strain (SMP-2).</title>
        <authorList>
            <consortium name="US DOE Joint Genome Institute (JGI-PGF)"/>
            <person name="Ivanova N."/>
            <person name="Daum C."/>
            <person name="Lang E."/>
            <person name="Abt B."/>
            <person name="Kopitz M."/>
            <person name="Saunders E."/>
            <person name="Lapidus A."/>
            <person name="Lucas S."/>
            <person name="Glavina Del Rio T."/>
            <person name="Nolan M."/>
            <person name="Tice H."/>
            <person name="Copeland A."/>
            <person name="Cheng J.F."/>
            <person name="Chen F."/>
            <person name="Bruce D."/>
            <person name="Goodwin L."/>
            <person name="Pitluck S."/>
            <person name="Mavromatis K."/>
            <person name="Pati A."/>
            <person name="Mikhailova N."/>
            <person name="Chen A."/>
            <person name="Palaniappan K."/>
            <person name="Land M."/>
            <person name="Hauser L."/>
            <person name="Chang Y.J."/>
            <person name="Jeffries C.D."/>
            <person name="Detter J.C."/>
            <person name="Brettin T."/>
            <person name="Rohde M."/>
            <person name="Goker M."/>
            <person name="Bristow J."/>
            <person name="Markowitz V."/>
            <person name="Eisen J.A."/>
            <person name="Hugenholtz P."/>
            <person name="Kyrpides N.C."/>
            <person name="Klenk H.P."/>
        </authorList>
    </citation>
    <scope>NUCLEOTIDE SEQUENCE [LARGE SCALE GENOMIC DNA]</scope>
    <source>
        <strain evidence="9">DSM 14365 / CIP 107738 / JCM 11303 / AJ 13395 / SMP-2</strain>
    </source>
</reference>
<keyword evidence="3 4" id="KW-0597">Phosphoprotein</keyword>
<dbReference type="SMART" id="SM00387">
    <property type="entry name" value="HATPase_c"/>
    <property type="match status" value="1"/>
</dbReference>
<dbReference type="KEGG" id="hoh:Hoch_4576"/>
<gene>
    <name evidence="8" type="ordered locus">Hoch_4576</name>
</gene>
<dbReference type="eggNOG" id="COG0784">
    <property type="taxonomic scope" value="Bacteria"/>
</dbReference>
<feature type="modified residue" description="4-aspartylphosphate" evidence="4">
    <location>
        <position position="609"/>
    </location>
</feature>
<sequence>MHDRRTNDTGQEDSALRENPPQSAAAGHETGTEHADELQREDPLGALGEQLESIAHALAALAHFDISPRIAMRGTRDSVDNVARTAHLLQQNTRAISEQLEYITQTLFAMSAFNFSTDVPSRGTSDPVDGLADAVRLLQEELARSAVPSSHVQSLLSSMPNPVGMLDLRGRVVQQNRAMERLLKSNQNGDFMEWLNACLPEARRAKGRLEIAEWQDPVQISYKIADIELHYLFFVAPLVSHFDDTEGFVVVGIDMTQQVWIEKELERAKEIAESHARARFSFVTNMSHEIRTPLHGILGSTELLLGSLKSMDIDPMDIEKHAKTIQTCGQHLHALITDIMDFSHIDGNRIKLEQQPFDLPNLLRDCMENAKRAHSGVQEGVITRITNTLPPSPGGDSSVATRVSVGDDVPRFVAGDAKRIKQVITNLLSNALKFTSHGTVEVRALLSEKLGDPGAEQARLRIEIVDTGIGIPQAKQDRLFEPFEQADVSSTRAYGGTGLGLAIVRGLIDIMNGKLGIESKPGEGSNFWFEVVLPVARGEVSEQGGEDERGFDEARIRGARVLLVEDNMVSRRIAQRMLQKVGCDVTLAGHGVEALERAAEARFDIILMDCQMPVMDGITATRELRKREHEHHTPVIALTADAHEDSRKRCLEAGMDDYLRKPVGKDSLCRAIDRYLPS</sequence>
<dbReference type="STRING" id="502025.Hoch_4576"/>
<comment type="catalytic activity">
    <reaction evidence="1">
        <text>ATP + protein L-histidine = ADP + protein N-phospho-L-histidine.</text>
        <dbReference type="EC" id="2.7.13.3"/>
    </reaction>
</comment>
<dbReference type="PANTHER" id="PTHR45339">
    <property type="entry name" value="HYBRID SIGNAL TRANSDUCTION HISTIDINE KINASE J"/>
    <property type="match status" value="1"/>
</dbReference>
<dbReference type="PANTHER" id="PTHR45339:SF5">
    <property type="entry name" value="HISTIDINE KINASE"/>
    <property type="match status" value="1"/>
</dbReference>
<evidence type="ECO:0000259" key="7">
    <source>
        <dbReference type="PROSITE" id="PS50110"/>
    </source>
</evidence>
<dbReference type="PRINTS" id="PR00344">
    <property type="entry name" value="BCTRLSENSOR"/>
</dbReference>
<feature type="region of interest" description="Disordered" evidence="5">
    <location>
        <begin position="1"/>
        <end position="37"/>
    </location>
</feature>
<evidence type="ECO:0000256" key="1">
    <source>
        <dbReference type="ARBA" id="ARBA00000085"/>
    </source>
</evidence>
<dbReference type="InterPro" id="IPR036097">
    <property type="entry name" value="HisK_dim/P_sf"/>
</dbReference>
<dbReference type="PROSITE" id="PS50110">
    <property type="entry name" value="RESPONSE_REGULATORY"/>
    <property type="match status" value="1"/>
</dbReference>
<dbReference type="InterPro" id="IPR003661">
    <property type="entry name" value="HisK_dim/P_dom"/>
</dbReference>
<feature type="domain" description="Histidine kinase" evidence="6">
    <location>
        <begin position="285"/>
        <end position="537"/>
    </location>
</feature>
<evidence type="ECO:0000256" key="5">
    <source>
        <dbReference type="SAM" id="MobiDB-lite"/>
    </source>
</evidence>
<feature type="domain" description="Response regulatory" evidence="7">
    <location>
        <begin position="560"/>
        <end position="676"/>
    </location>
</feature>
<organism evidence="8 9">
    <name type="scientific">Haliangium ochraceum (strain DSM 14365 / JCM 11303 / SMP-2)</name>
    <dbReference type="NCBI Taxonomy" id="502025"/>
    <lineage>
        <taxon>Bacteria</taxon>
        <taxon>Pseudomonadati</taxon>
        <taxon>Myxococcota</taxon>
        <taxon>Polyangia</taxon>
        <taxon>Haliangiales</taxon>
        <taxon>Kofleriaceae</taxon>
        <taxon>Haliangium</taxon>
    </lineage>
</organism>
<dbReference type="Proteomes" id="UP000001880">
    <property type="component" value="Chromosome"/>
</dbReference>
<dbReference type="SUPFAM" id="SSF47384">
    <property type="entry name" value="Homodimeric domain of signal transducing histidine kinase"/>
    <property type="match status" value="1"/>
</dbReference>
<protein>
    <recommendedName>
        <fullName evidence="2">histidine kinase</fullName>
        <ecNumber evidence="2">2.7.13.3</ecNumber>
    </recommendedName>
</protein>
<keyword evidence="8" id="KW-0418">Kinase</keyword>
<dbReference type="PROSITE" id="PS50109">
    <property type="entry name" value="HIS_KIN"/>
    <property type="match status" value="1"/>
</dbReference>
<dbReference type="InterPro" id="IPR003594">
    <property type="entry name" value="HATPase_dom"/>
</dbReference>
<dbReference type="SUPFAM" id="SSF52172">
    <property type="entry name" value="CheY-like"/>
    <property type="match status" value="1"/>
</dbReference>
<dbReference type="InterPro" id="IPR036890">
    <property type="entry name" value="HATPase_C_sf"/>
</dbReference>
<dbReference type="Gene3D" id="3.30.450.20">
    <property type="entry name" value="PAS domain"/>
    <property type="match status" value="1"/>
</dbReference>
<dbReference type="InterPro" id="IPR005467">
    <property type="entry name" value="His_kinase_dom"/>
</dbReference>
<dbReference type="Pfam" id="PF02518">
    <property type="entry name" value="HATPase_c"/>
    <property type="match status" value="1"/>
</dbReference>